<feature type="compositionally biased region" description="Low complexity" evidence="1">
    <location>
        <begin position="68"/>
        <end position="90"/>
    </location>
</feature>
<dbReference type="AlphaFoldDB" id="A0A1Y2IIP7"/>
<sequence>MPPTVSAPHSKKAEALVSAREASRRRRARVVSGSLALRKIVQNAQRKASKAHSAHIKLESLPEHLPEPQQTTTAPVSQAAPAPQSAAGPSVEFPRWLPRPANFSQPINRANIDACGEGVHGVPHQYILNGLETAGPSMWHLVQNAQFDSQKFAHHLPQELQVVIADYTMWAAASPLPQSFPTHVLALWENASAGAPGANASAGRRKVRLVPVHNIVLAANCANWFPLPAPNTSAHKRVIVNNGGAPGTALTLPVVPLAVPHVESFHQLLYCLYTHKVSKLLDQLVPVARPPFVLPSAANPKPANMHYIRETGRRLAARYNPWAIVGMLQHVIGLWKNACYLGVSDRRLWLAIDWSWDMLLTGLAYAVGRPEIVPRPEPKVFKTSTVSQQQPQQQQSQRENLQQPIRFEGLDRFVIPPPEVV</sequence>
<evidence type="ECO:0000313" key="3">
    <source>
        <dbReference type="Proteomes" id="UP000193067"/>
    </source>
</evidence>
<dbReference type="EMBL" id="KZ084114">
    <property type="protein sequence ID" value="OSD01040.1"/>
    <property type="molecule type" value="Genomic_DNA"/>
</dbReference>
<keyword evidence="3" id="KW-1185">Reference proteome</keyword>
<feature type="region of interest" description="Disordered" evidence="1">
    <location>
        <begin position="60"/>
        <end position="92"/>
    </location>
</feature>
<protein>
    <submittedName>
        <fullName evidence="2">Uncharacterized protein</fullName>
    </submittedName>
</protein>
<reference evidence="2 3" key="1">
    <citation type="journal article" date="2015" name="Biotechnol. Biofuels">
        <title>Enhanced degradation of softwood versus hardwood by the white-rot fungus Pycnoporus coccineus.</title>
        <authorList>
            <person name="Couturier M."/>
            <person name="Navarro D."/>
            <person name="Chevret D."/>
            <person name="Henrissat B."/>
            <person name="Piumi F."/>
            <person name="Ruiz-Duenas F.J."/>
            <person name="Martinez A.T."/>
            <person name="Grigoriev I.V."/>
            <person name="Riley R."/>
            <person name="Lipzen A."/>
            <person name="Berrin J.G."/>
            <person name="Master E.R."/>
            <person name="Rosso M.N."/>
        </authorList>
    </citation>
    <scope>NUCLEOTIDE SEQUENCE [LARGE SCALE GENOMIC DNA]</scope>
    <source>
        <strain evidence="2 3">BRFM310</strain>
    </source>
</reference>
<feature type="region of interest" description="Disordered" evidence="1">
    <location>
        <begin position="1"/>
        <end position="22"/>
    </location>
</feature>
<proteinExistence type="predicted"/>
<evidence type="ECO:0000313" key="2">
    <source>
        <dbReference type="EMBL" id="OSD01040.1"/>
    </source>
</evidence>
<name>A0A1Y2IIP7_TRAC3</name>
<gene>
    <name evidence="2" type="ORF">PYCCODRAFT_1370063</name>
</gene>
<organism evidence="2 3">
    <name type="scientific">Trametes coccinea (strain BRFM310)</name>
    <name type="common">Pycnoporus coccineus</name>
    <dbReference type="NCBI Taxonomy" id="1353009"/>
    <lineage>
        <taxon>Eukaryota</taxon>
        <taxon>Fungi</taxon>
        <taxon>Dikarya</taxon>
        <taxon>Basidiomycota</taxon>
        <taxon>Agaricomycotina</taxon>
        <taxon>Agaricomycetes</taxon>
        <taxon>Polyporales</taxon>
        <taxon>Polyporaceae</taxon>
        <taxon>Trametes</taxon>
    </lineage>
</organism>
<dbReference type="Proteomes" id="UP000193067">
    <property type="component" value="Unassembled WGS sequence"/>
</dbReference>
<dbReference type="OrthoDB" id="2570975at2759"/>
<feature type="region of interest" description="Disordered" evidence="1">
    <location>
        <begin position="381"/>
        <end position="400"/>
    </location>
</feature>
<evidence type="ECO:0000256" key="1">
    <source>
        <dbReference type="SAM" id="MobiDB-lite"/>
    </source>
</evidence>
<accession>A0A1Y2IIP7</accession>
<feature type="compositionally biased region" description="Low complexity" evidence="1">
    <location>
        <begin position="388"/>
        <end position="400"/>
    </location>
</feature>